<sequence>MNDTNFIAESTEEKKDFVLPPLPDDVMVKIFSNLSLGDLLKVKECCKRFSHLIEKFYYKMKREKAFRVIIGYDKPFVRSYFSFSMYVVRSGSVGCSLHGYSKRSIDEDSELIRAIRMFKTDYICLFDIYGSDNSKIYQILSDCLKAGSGIGTITIDNFGKKALKTFYLFMNKLGYVKELKFKNVSLRDDKIDNPYNIMGLGNLKSLKKFALSESENTRFLNLDFFIQLLDNNPLLKNIDILTTNRTLIYDVIIKLAMDQYNHQHQEVEEVPLSHGGACNHESVRITFGGPRNIYLFAKMLYESVPFLRGTLIGDVSYYSNDTYSGFGIMKKCEVCLKLYRSIDILFIEFKNYHSVIF</sequence>
<organism evidence="2 3">
    <name type="scientific">Strongyloides papillosus</name>
    <name type="common">Intestinal threadworm</name>
    <dbReference type="NCBI Taxonomy" id="174720"/>
    <lineage>
        <taxon>Eukaryota</taxon>
        <taxon>Metazoa</taxon>
        <taxon>Ecdysozoa</taxon>
        <taxon>Nematoda</taxon>
        <taxon>Chromadorea</taxon>
        <taxon>Rhabditida</taxon>
        <taxon>Tylenchina</taxon>
        <taxon>Panagrolaimomorpha</taxon>
        <taxon>Strongyloidoidea</taxon>
        <taxon>Strongyloididae</taxon>
        <taxon>Strongyloides</taxon>
    </lineage>
</organism>
<reference evidence="3" key="1">
    <citation type="submission" date="2017-02" db="UniProtKB">
        <authorList>
            <consortium name="WormBaseParasite"/>
        </authorList>
    </citation>
    <scope>IDENTIFICATION</scope>
</reference>
<dbReference type="WBParaSite" id="SPAL_0000552500.1">
    <property type="protein sequence ID" value="SPAL_0000552500.1"/>
    <property type="gene ID" value="SPAL_0000552500"/>
</dbReference>
<evidence type="ECO:0000313" key="3">
    <source>
        <dbReference type="WBParaSite" id="SPAL_0000552500.1"/>
    </source>
</evidence>
<dbReference type="SUPFAM" id="SSF81383">
    <property type="entry name" value="F-box domain"/>
    <property type="match status" value="1"/>
</dbReference>
<dbReference type="Proteomes" id="UP000046392">
    <property type="component" value="Unplaced"/>
</dbReference>
<feature type="domain" description="F-box" evidence="1">
    <location>
        <begin position="16"/>
        <end position="60"/>
    </location>
</feature>
<proteinExistence type="predicted"/>
<accession>A0A0N5BHU0</accession>
<dbReference type="AlphaFoldDB" id="A0A0N5BHU0"/>
<dbReference type="InterPro" id="IPR036047">
    <property type="entry name" value="F-box-like_dom_sf"/>
</dbReference>
<name>A0A0N5BHU0_STREA</name>
<dbReference type="InterPro" id="IPR001810">
    <property type="entry name" value="F-box_dom"/>
</dbReference>
<dbReference type="Pfam" id="PF00646">
    <property type="entry name" value="F-box"/>
    <property type="match status" value="1"/>
</dbReference>
<dbReference type="SMART" id="SM00256">
    <property type="entry name" value="FBOX"/>
    <property type="match status" value="1"/>
</dbReference>
<dbReference type="CDD" id="cd09917">
    <property type="entry name" value="F-box_SF"/>
    <property type="match status" value="1"/>
</dbReference>
<evidence type="ECO:0000313" key="2">
    <source>
        <dbReference type="Proteomes" id="UP000046392"/>
    </source>
</evidence>
<dbReference type="Gene3D" id="1.20.1280.50">
    <property type="match status" value="1"/>
</dbReference>
<keyword evidence="2" id="KW-1185">Reference proteome</keyword>
<protein>
    <submittedName>
        <fullName evidence="3">F-box domain-containing protein</fullName>
    </submittedName>
</protein>
<evidence type="ECO:0000259" key="1">
    <source>
        <dbReference type="PROSITE" id="PS50181"/>
    </source>
</evidence>
<dbReference type="PROSITE" id="PS50181">
    <property type="entry name" value="FBOX"/>
    <property type="match status" value="1"/>
</dbReference>